<organism evidence="2 3">
    <name type="scientific">Candidatus Nomurabacteria bacterium RIFCSPLOWO2_12_FULL_41_10</name>
    <dbReference type="NCBI Taxonomy" id="1801795"/>
    <lineage>
        <taxon>Bacteria</taxon>
        <taxon>Candidatus Nomuraibacteriota</taxon>
    </lineage>
</organism>
<comment type="caution">
    <text evidence="2">The sequence shown here is derived from an EMBL/GenBank/DDBJ whole genome shotgun (WGS) entry which is preliminary data.</text>
</comment>
<gene>
    <name evidence="2" type="ORF">A3F97_01465</name>
</gene>
<dbReference type="Proteomes" id="UP000176826">
    <property type="component" value="Unassembled WGS sequence"/>
</dbReference>
<feature type="region of interest" description="Disordered" evidence="1">
    <location>
        <begin position="1"/>
        <end position="21"/>
    </location>
</feature>
<dbReference type="AlphaFoldDB" id="A0A1F6YCD7"/>
<dbReference type="EMBL" id="MFVT01000014">
    <property type="protein sequence ID" value="OGJ04051.1"/>
    <property type="molecule type" value="Genomic_DNA"/>
</dbReference>
<proteinExistence type="predicted"/>
<name>A0A1F6YCD7_9BACT</name>
<accession>A0A1F6YCD7</accession>
<evidence type="ECO:0000256" key="1">
    <source>
        <dbReference type="SAM" id="MobiDB-lite"/>
    </source>
</evidence>
<feature type="compositionally biased region" description="Pro residues" evidence="1">
    <location>
        <begin position="1"/>
        <end position="18"/>
    </location>
</feature>
<sequence>MNQGPPQGPPTIPTPEPGPKILTFEEFSHRDKVNYPRYGNFFMYFGGGQGDVFRTTAHYKKFALEYPDMATTLYEKIQNRPENKSGDSSDSLRPFDQDLYEAYKIMRGYGVPDKDLFS</sequence>
<evidence type="ECO:0000313" key="3">
    <source>
        <dbReference type="Proteomes" id="UP000176826"/>
    </source>
</evidence>
<evidence type="ECO:0000313" key="2">
    <source>
        <dbReference type="EMBL" id="OGJ04051.1"/>
    </source>
</evidence>
<protein>
    <submittedName>
        <fullName evidence="2">Uncharacterized protein</fullName>
    </submittedName>
</protein>
<reference evidence="2 3" key="1">
    <citation type="journal article" date="2016" name="Nat. Commun.">
        <title>Thousands of microbial genomes shed light on interconnected biogeochemical processes in an aquifer system.</title>
        <authorList>
            <person name="Anantharaman K."/>
            <person name="Brown C.T."/>
            <person name="Hug L.A."/>
            <person name="Sharon I."/>
            <person name="Castelle C.J."/>
            <person name="Probst A.J."/>
            <person name="Thomas B.C."/>
            <person name="Singh A."/>
            <person name="Wilkins M.J."/>
            <person name="Karaoz U."/>
            <person name="Brodie E.L."/>
            <person name="Williams K.H."/>
            <person name="Hubbard S.S."/>
            <person name="Banfield J.F."/>
        </authorList>
    </citation>
    <scope>NUCLEOTIDE SEQUENCE [LARGE SCALE GENOMIC DNA]</scope>
</reference>